<dbReference type="RefSeq" id="WP_379788114.1">
    <property type="nucleotide sequence ID" value="NZ_JBHSHL010000020.1"/>
</dbReference>
<dbReference type="EC" id="2.7.4.9" evidence="2 10"/>
<keyword evidence="5 10" id="KW-0545">Nucleotide biosynthesis</keyword>
<comment type="caution">
    <text evidence="10">Lacks conserved residue(s) required for the propagation of feature annotation.</text>
</comment>
<comment type="function">
    <text evidence="10">Phosphorylation of dTMP to form dTDP in both de novo and salvage pathways of dTTP synthesis.</text>
</comment>
<dbReference type="CDD" id="cd01672">
    <property type="entry name" value="TMPK"/>
    <property type="match status" value="1"/>
</dbReference>
<evidence type="ECO:0000256" key="5">
    <source>
        <dbReference type="ARBA" id="ARBA00022727"/>
    </source>
</evidence>
<keyword evidence="4 10" id="KW-0808">Transferase</keyword>
<dbReference type="Pfam" id="PF02223">
    <property type="entry name" value="Thymidylate_kin"/>
    <property type="match status" value="1"/>
</dbReference>
<name>A0ABV9QL53_9FIRM</name>
<evidence type="ECO:0000256" key="1">
    <source>
        <dbReference type="ARBA" id="ARBA00009776"/>
    </source>
</evidence>
<dbReference type="Proteomes" id="UP001595916">
    <property type="component" value="Unassembled WGS sequence"/>
</dbReference>
<accession>A0ABV9QL53</accession>
<evidence type="ECO:0000256" key="3">
    <source>
        <dbReference type="ARBA" id="ARBA00017144"/>
    </source>
</evidence>
<evidence type="ECO:0000256" key="8">
    <source>
        <dbReference type="ARBA" id="ARBA00022840"/>
    </source>
</evidence>
<comment type="caution">
    <text evidence="12">The sequence shown here is derived from an EMBL/GenBank/DDBJ whole genome shotgun (WGS) entry which is preliminary data.</text>
</comment>
<dbReference type="PANTHER" id="PTHR10344">
    <property type="entry name" value="THYMIDYLATE KINASE"/>
    <property type="match status" value="1"/>
</dbReference>
<reference evidence="13" key="1">
    <citation type="journal article" date="2019" name="Int. J. Syst. Evol. Microbiol.">
        <title>The Global Catalogue of Microorganisms (GCM) 10K type strain sequencing project: providing services to taxonomists for standard genome sequencing and annotation.</title>
        <authorList>
            <consortium name="The Broad Institute Genomics Platform"/>
            <consortium name="The Broad Institute Genome Sequencing Center for Infectious Disease"/>
            <person name="Wu L."/>
            <person name="Ma J."/>
        </authorList>
    </citation>
    <scope>NUCLEOTIDE SEQUENCE [LARGE SCALE GENOMIC DNA]</scope>
    <source>
        <strain evidence="13">CCUG 46385</strain>
    </source>
</reference>
<evidence type="ECO:0000256" key="7">
    <source>
        <dbReference type="ARBA" id="ARBA00022777"/>
    </source>
</evidence>
<dbReference type="SUPFAM" id="SSF52540">
    <property type="entry name" value="P-loop containing nucleoside triphosphate hydrolases"/>
    <property type="match status" value="1"/>
</dbReference>
<dbReference type="EMBL" id="JBHSHL010000020">
    <property type="protein sequence ID" value="MFC4804603.1"/>
    <property type="molecule type" value="Genomic_DNA"/>
</dbReference>
<dbReference type="Gene3D" id="3.40.50.300">
    <property type="entry name" value="P-loop containing nucleotide triphosphate hydrolases"/>
    <property type="match status" value="1"/>
</dbReference>
<evidence type="ECO:0000313" key="12">
    <source>
        <dbReference type="EMBL" id="MFC4804603.1"/>
    </source>
</evidence>
<evidence type="ECO:0000256" key="9">
    <source>
        <dbReference type="ARBA" id="ARBA00048743"/>
    </source>
</evidence>
<organism evidence="12 13">
    <name type="scientific">Filifactor villosus</name>
    <dbReference type="NCBI Taxonomy" id="29374"/>
    <lineage>
        <taxon>Bacteria</taxon>
        <taxon>Bacillati</taxon>
        <taxon>Bacillota</taxon>
        <taxon>Clostridia</taxon>
        <taxon>Peptostreptococcales</taxon>
        <taxon>Filifactoraceae</taxon>
        <taxon>Filifactor</taxon>
    </lineage>
</organism>
<evidence type="ECO:0000313" key="13">
    <source>
        <dbReference type="Proteomes" id="UP001595916"/>
    </source>
</evidence>
<evidence type="ECO:0000256" key="10">
    <source>
        <dbReference type="HAMAP-Rule" id="MF_00165"/>
    </source>
</evidence>
<proteinExistence type="inferred from homology"/>
<comment type="catalytic activity">
    <reaction evidence="9 10">
        <text>dTMP + ATP = dTDP + ADP</text>
        <dbReference type="Rhea" id="RHEA:13517"/>
        <dbReference type="ChEBI" id="CHEBI:30616"/>
        <dbReference type="ChEBI" id="CHEBI:58369"/>
        <dbReference type="ChEBI" id="CHEBI:63528"/>
        <dbReference type="ChEBI" id="CHEBI:456216"/>
        <dbReference type="EC" id="2.7.4.9"/>
    </reaction>
</comment>
<keyword evidence="13" id="KW-1185">Reference proteome</keyword>
<dbReference type="GO" id="GO:0016301">
    <property type="term" value="F:kinase activity"/>
    <property type="evidence" value="ECO:0007669"/>
    <property type="project" value="UniProtKB-KW"/>
</dbReference>
<evidence type="ECO:0000259" key="11">
    <source>
        <dbReference type="Pfam" id="PF02223"/>
    </source>
</evidence>
<dbReference type="InterPro" id="IPR027417">
    <property type="entry name" value="P-loop_NTPase"/>
</dbReference>
<comment type="similarity">
    <text evidence="1 10">Belongs to the thymidylate kinase family.</text>
</comment>
<evidence type="ECO:0000256" key="2">
    <source>
        <dbReference type="ARBA" id="ARBA00012980"/>
    </source>
</evidence>
<protein>
    <recommendedName>
        <fullName evidence="3 10">Thymidylate kinase</fullName>
        <ecNumber evidence="2 10">2.7.4.9</ecNumber>
    </recommendedName>
    <alternativeName>
        <fullName evidence="10">dTMP kinase</fullName>
    </alternativeName>
</protein>
<sequence length="225" mass="26420">MGKLIAIEGTDGSGKQTQAQMLFEYLSAEGVRCKKIGFPNYQSESSALVKMYLRGEFGKNADAVDPKIASIFFAGDRYASWKTVWEECYRESGIILTDRYVMSNLIHQAAKLDLYEERLAFKRWLEELEYGIFSLPRPDLVFYLHMDIEASFALMENRNNKFSGQADKDIHERDREYMKRSYQCAELFSRIDSWHRIECLKDGEIRTREEIHQELVRILKEERIV</sequence>
<keyword evidence="8 10" id="KW-0067">ATP-binding</keyword>
<dbReference type="InterPro" id="IPR018094">
    <property type="entry name" value="Thymidylate_kinase"/>
</dbReference>
<dbReference type="PANTHER" id="PTHR10344:SF4">
    <property type="entry name" value="UMP-CMP KINASE 2, MITOCHONDRIAL"/>
    <property type="match status" value="1"/>
</dbReference>
<feature type="domain" description="Thymidylate kinase-like" evidence="11">
    <location>
        <begin position="7"/>
        <end position="201"/>
    </location>
</feature>
<gene>
    <name evidence="10" type="primary">tmk</name>
    <name evidence="12" type="ORF">ACFO4R_05850</name>
</gene>
<dbReference type="InterPro" id="IPR039430">
    <property type="entry name" value="Thymidylate_kin-like_dom"/>
</dbReference>
<keyword evidence="7 10" id="KW-0418">Kinase</keyword>
<evidence type="ECO:0000256" key="4">
    <source>
        <dbReference type="ARBA" id="ARBA00022679"/>
    </source>
</evidence>
<evidence type="ECO:0000256" key="6">
    <source>
        <dbReference type="ARBA" id="ARBA00022741"/>
    </source>
</evidence>
<dbReference type="HAMAP" id="MF_00165">
    <property type="entry name" value="Thymidylate_kinase"/>
    <property type="match status" value="1"/>
</dbReference>
<keyword evidence="6 10" id="KW-0547">Nucleotide-binding</keyword>